<dbReference type="Gene3D" id="1.20.1560.10">
    <property type="entry name" value="ABC transporter type 1, transmembrane domain"/>
    <property type="match status" value="1"/>
</dbReference>
<dbReference type="FunFam" id="3.40.50.300:FF:000221">
    <property type="entry name" value="Multidrug ABC transporter ATP-binding protein"/>
    <property type="match status" value="1"/>
</dbReference>
<feature type="transmembrane region" description="Helical" evidence="11">
    <location>
        <begin position="81"/>
        <end position="108"/>
    </location>
</feature>
<feature type="transmembrane region" description="Helical" evidence="11">
    <location>
        <begin position="272"/>
        <end position="290"/>
    </location>
</feature>
<feature type="transmembrane region" description="Helical" evidence="11">
    <location>
        <begin position="155"/>
        <end position="181"/>
    </location>
</feature>
<sequence length="603" mass="64940">MARARVGGGLIAQLRLMLHMADVDPRRWLAGTVAASLVLAALDTLGVAAMVPLTQLATGGDLDSGTLGWISDLVGTTDRSVLIPIVAMFVAAVFIVKSIGAILFRWWLLGRTTKISALSSAELARRYALAPYAEHRARRMSEIYRNINDATNQSASVLLGLVSIATDALVLVAITIVLAIASPAVTLFAVTLFAVLVFGVQMSLRRRQYRIGEEIAAAGLASWQFLLPGLDGFREARLTGSSNAFIDGFRESRLRRARASREMGILSDAPRYLLEIGFIFAILGISAILFTTSTPAEAVTVLGVFAAASLRALPTLNRISGSFATIRTGRAGLDIVSRAVAELDAGGRHDERPHSRERFEGDIQLRDLGFRYADAEDFVLREVSLRIRHNETTAFVGSSGAGKSTLLDLVLGLLTPTEGAVEVGGRSIRDDLASWYAELGVVPQDVFLLNDTLTANIAFGVPDDEVDLARIHEVMVMAQLDALVAALPQGLDTVVGERGVRLSGGQRQRIGLARALYRRPSVLVLDEATSALDNLTEHEIATTLARLQGSLTILIVAHRLSTVRHADTLVFLADGRIESEGTFDEVRAQNADFARLVELGELD</sequence>
<dbReference type="InterPro" id="IPR003593">
    <property type="entry name" value="AAA+_ATPase"/>
</dbReference>
<dbReference type="SMART" id="SM00382">
    <property type="entry name" value="AAA"/>
    <property type="match status" value="1"/>
</dbReference>
<keyword evidence="3" id="KW-1003">Cell membrane</keyword>
<comment type="subcellular location">
    <subcellularLocation>
        <location evidence="1">Cell inner membrane</location>
        <topology evidence="1">Multi-pass membrane protein</topology>
    </subcellularLocation>
</comment>
<evidence type="ECO:0000256" key="5">
    <source>
        <dbReference type="ARBA" id="ARBA00022692"/>
    </source>
</evidence>
<gene>
    <name evidence="14" type="ORF">ESO86_03455</name>
</gene>
<evidence type="ECO:0000256" key="7">
    <source>
        <dbReference type="ARBA" id="ARBA00022840"/>
    </source>
</evidence>
<evidence type="ECO:0000256" key="6">
    <source>
        <dbReference type="ARBA" id="ARBA00022741"/>
    </source>
</evidence>
<evidence type="ECO:0000256" key="1">
    <source>
        <dbReference type="ARBA" id="ARBA00004429"/>
    </source>
</evidence>
<keyword evidence="7 14" id="KW-0067">ATP-binding</keyword>
<dbReference type="GO" id="GO:0034040">
    <property type="term" value="F:ATPase-coupled lipid transmembrane transporter activity"/>
    <property type="evidence" value="ECO:0007669"/>
    <property type="project" value="TreeGrafter"/>
</dbReference>
<dbReference type="SUPFAM" id="SSF90123">
    <property type="entry name" value="ABC transporter transmembrane region"/>
    <property type="match status" value="1"/>
</dbReference>
<organism evidence="14 15">
    <name type="scientific">Agromyces binzhouensis</name>
    <dbReference type="NCBI Taxonomy" id="1817495"/>
    <lineage>
        <taxon>Bacteria</taxon>
        <taxon>Bacillati</taxon>
        <taxon>Actinomycetota</taxon>
        <taxon>Actinomycetes</taxon>
        <taxon>Micrococcales</taxon>
        <taxon>Microbacteriaceae</taxon>
        <taxon>Agromyces</taxon>
    </lineage>
</organism>
<dbReference type="InterPro" id="IPR003439">
    <property type="entry name" value="ABC_transporter-like_ATP-bd"/>
</dbReference>
<reference evidence="14 15" key="1">
    <citation type="submission" date="2019-01" db="EMBL/GenBank/DDBJ databases">
        <authorList>
            <person name="Li J."/>
        </authorList>
    </citation>
    <scope>NUCLEOTIDE SEQUENCE [LARGE SCALE GENOMIC DNA]</scope>
    <source>
        <strain evidence="14 15">CGMCC 4.7180</strain>
    </source>
</reference>
<dbReference type="GO" id="GO:0016887">
    <property type="term" value="F:ATP hydrolysis activity"/>
    <property type="evidence" value="ECO:0007669"/>
    <property type="project" value="InterPro"/>
</dbReference>
<evidence type="ECO:0000313" key="14">
    <source>
        <dbReference type="EMBL" id="RXZ50143.1"/>
    </source>
</evidence>
<accession>A0A4V1QSZ8</accession>
<dbReference type="SUPFAM" id="SSF52540">
    <property type="entry name" value="P-loop containing nucleoside triphosphate hydrolases"/>
    <property type="match status" value="1"/>
</dbReference>
<keyword evidence="8 11" id="KW-1133">Transmembrane helix</keyword>
<dbReference type="InterPro" id="IPR017871">
    <property type="entry name" value="ABC_transporter-like_CS"/>
</dbReference>
<dbReference type="GO" id="GO:0005524">
    <property type="term" value="F:ATP binding"/>
    <property type="evidence" value="ECO:0007669"/>
    <property type="project" value="UniProtKB-KW"/>
</dbReference>
<evidence type="ECO:0000256" key="2">
    <source>
        <dbReference type="ARBA" id="ARBA00022448"/>
    </source>
</evidence>
<protein>
    <submittedName>
        <fullName evidence="14">ABC transporter ATP-binding protein</fullName>
    </submittedName>
</protein>
<evidence type="ECO:0000259" key="13">
    <source>
        <dbReference type="PROSITE" id="PS50929"/>
    </source>
</evidence>
<dbReference type="Gene3D" id="3.40.50.300">
    <property type="entry name" value="P-loop containing nucleotide triphosphate hydrolases"/>
    <property type="match status" value="1"/>
</dbReference>
<evidence type="ECO:0000259" key="12">
    <source>
        <dbReference type="PROSITE" id="PS50893"/>
    </source>
</evidence>
<feature type="domain" description="ABC transporter" evidence="12">
    <location>
        <begin position="363"/>
        <end position="599"/>
    </location>
</feature>
<dbReference type="AlphaFoldDB" id="A0A4V1QSZ8"/>
<dbReference type="Pfam" id="PF00005">
    <property type="entry name" value="ABC_tran"/>
    <property type="match status" value="1"/>
</dbReference>
<dbReference type="GO" id="GO:0005886">
    <property type="term" value="C:plasma membrane"/>
    <property type="evidence" value="ECO:0007669"/>
    <property type="project" value="UniProtKB-SubCell"/>
</dbReference>
<dbReference type="Proteomes" id="UP000292881">
    <property type="component" value="Unassembled WGS sequence"/>
</dbReference>
<proteinExistence type="inferred from homology"/>
<keyword evidence="5 11" id="KW-0812">Transmembrane</keyword>
<keyword evidence="9 11" id="KW-0472">Membrane</keyword>
<dbReference type="RefSeq" id="WP_129233494.1">
    <property type="nucleotide sequence ID" value="NZ_SDPL01000031.1"/>
</dbReference>
<evidence type="ECO:0000256" key="4">
    <source>
        <dbReference type="ARBA" id="ARBA00022519"/>
    </source>
</evidence>
<dbReference type="PROSITE" id="PS50929">
    <property type="entry name" value="ABC_TM1F"/>
    <property type="match status" value="1"/>
</dbReference>
<dbReference type="InterPro" id="IPR027417">
    <property type="entry name" value="P-loop_NTPase"/>
</dbReference>
<feature type="domain" description="ABC transmembrane type-1" evidence="13">
    <location>
        <begin position="67"/>
        <end position="328"/>
    </location>
</feature>
<keyword evidence="4" id="KW-0997">Cell inner membrane</keyword>
<dbReference type="PROSITE" id="PS00211">
    <property type="entry name" value="ABC_TRANSPORTER_1"/>
    <property type="match status" value="1"/>
</dbReference>
<dbReference type="InterPro" id="IPR011527">
    <property type="entry name" value="ABC1_TM_dom"/>
</dbReference>
<evidence type="ECO:0000256" key="9">
    <source>
        <dbReference type="ARBA" id="ARBA00023136"/>
    </source>
</evidence>
<dbReference type="PROSITE" id="PS50893">
    <property type="entry name" value="ABC_TRANSPORTER_2"/>
    <property type="match status" value="1"/>
</dbReference>
<evidence type="ECO:0000313" key="15">
    <source>
        <dbReference type="Proteomes" id="UP000292881"/>
    </source>
</evidence>
<keyword evidence="6" id="KW-0547">Nucleotide-binding</keyword>
<comment type="caution">
    <text evidence="14">The sequence shown here is derived from an EMBL/GenBank/DDBJ whole genome shotgun (WGS) entry which is preliminary data.</text>
</comment>
<feature type="transmembrane region" description="Helical" evidence="11">
    <location>
        <begin position="187"/>
        <end position="204"/>
    </location>
</feature>
<dbReference type="PANTHER" id="PTHR24221">
    <property type="entry name" value="ATP-BINDING CASSETTE SUB-FAMILY B"/>
    <property type="match status" value="1"/>
</dbReference>
<dbReference type="InterPro" id="IPR036640">
    <property type="entry name" value="ABC1_TM_sf"/>
</dbReference>
<evidence type="ECO:0000256" key="10">
    <source>
        <dbReference type="ARBA" id="ARBA00023455"/>
    </source>
</evidence>
<evidence type="ECO:0000256" key="3">
    <source>
        <dbReference type="ARBA" id="ARBA00022475"/>
    </source>
</evidence>
<dbReference type="OrthoDB" id="9806127at2"/>
<dbReference type="GO" id="GO:0140359">
    <property type="term" value="F:ABC-type transporter activity"/>
    <property type="evidence" value="ECO:0007669"/>
    <property type="project" value="InterPro"/>
</dbReference>
<evidence type="ECO:0000256" key="8">
    <source>
        <dbReference type="ARBA" id="ARBA00022989"/>
    </source>
</evidence>
<keyword evidence="2" id="KW-0813">Transport</keyword>
<dbReference type="EMBL" id="SDPL01000031">
    <property type="protein sequence ID" value="RXZ50143.1"/>
    <property type="molecule type" value="Genomic_DNA"/>
</dbReference>
<comment type="similarity">
    <text evidence="10">Belongs to the ABC transporter superfamily. Siderophore-Fe(3+) uptake transporter (SIUT) (TC 3.A.1.21) family.</text>
</comment>
<keyword evidence="15" id="KW-1185">Reference proteome</keyword>
<dbReference type="InterPro" id="IPR039421">
    <property type="entry name" value="Type_1_exporter"/>
</dbReference>
<evidence type="ECO:0000256" key="11">
    <source>
        <dbReference type="SAM" id="Phobius"/>
    </source>
</evidence>
<name>A0A4V1QSZ8_9MICO</name>
<dbReference type="PANTHER" id="PTHR24221:SF654">
    <property type="entry name" value="ATP-BINDING CASSETTE SUB-FAMILY B MEMBER 6"/>
    <property type="match status" value="1"/>
</dbReference>